<evidence type="ECO:0000259" key="9">
    <source>
        <dbReference type="PROSITE" id="PS51379"/>
    </source>
</evidence>
<keyword evidence="1" id="KW-0004">4Fe-4S</keyword>
<evidence type="ECO:0000313" key="11">
    <source>
        <dbReference type="Proteomes" id="UP000541425"/>
    </source>
</evidence>
<dbReference type="PROSITE" id="PS00198">
    <property type="entry name" value="4FE4S_FER_1"/>
    <property type="match status" value="1"/>
</dbReference>
<keyword evidence="7" id="KW-0408">Iron</keyword>
<dbReference type="RefSeq" id="WP_183694539.1">
    <property type="nucleotide sequence ID" value="NZ_JACICA010000002.1"/>
</dbReference>
<dbReference type="EC" id="1.17.99.6" evidence="10"/>
<dbReference type="Pfam" id="PF08331">
    <property type="entry name" value="QueG_DUF1730"/>
    <property type="match status" value="1"/>
</dbReference>
<proteinExistence type="predicted"/>
<dbReference type="GO" id="GO:0052693">
    <property type="term" value="F:epoxyqueuosine reductase activity"/>
    <property type="evidence" value="ECO:0007669"/>
    <property type="project" value="UniProtKB-EC"/>
</dbReference>
<comment type="caution">
    <text evidence="10">The sequence shown here is derived from an EMBL/GenBank/DDBJ whole genome shotgun (WGS) entry which is preliminary data.</text>
</comment>
<evidence type="ECO:0000256" key="4">
    <source>
        <dbReference type="ARBA" id="ARBA00022723"/>
    </source>
</evidence>
<dbReference type="NCBIfam" id="TIGR00276">
    <property type="entry name" value="tRNA epoxyqueuosine(34) reductase QueG"/>
    <property type="match status" value="1"/>
</dbReference>
<evidence type="ECO:0000256" key="1">
    <source>
        <dbReference type="ARBA" id="ARBA00022485"/>
    </source>
</evidence>
<dbReference type="Pfam" id="PF13484">
    <property type="entry name" value="Fer4_16"/>
    <property type="match status" value="1"/>
</dbReference>
<evidence type="ECO:0000256" key="5">
    <source>
        <dbReference type="ARBA" id="ARBA00022785"/>
    </source>
</evidence>
<dbReference type="InterPro" id="IPR013542">
    <property type="entry name" value="QueG_DUF1730"/>
</dbReference>
<dbReference type="PANTHER" id="PTHR30002:SF4">
    <property type="entry name" value="EPOXYQUEUOSINE REDUCTASE"/>
    <property type="match status" value="1"/>
</dbReference>
<sequence length="319" mass="36264">MTKKTPDEPSFLTEGILKASLIKAEALRLGFSACGLAPAEPVDKVHAERRLQWISEGRHADMQYLERNMDKRLDPRLLVEGARTIVSVALNYYPAEKLSGWALSRYVYGQDYHEVMKARLRQLAEHIPPKEGYETRVFVDTAPLDERYWAWRCGLGWQGRSGQLILPKGGTYFFLGEIVLPYEADIYDTPIENRCGTCHACVDACPGQALRGDGTLDANRCLSYLTIENRGDLPPGTGQKMGTCFYGCDRCAEVCPWNRFAKPTEVEEFRPSKQLLQMTREDWEQLTVEQYRAIFKGSAVKRAKFEGLKRNIKALARKK</sequence>
<dbReference type="EMBL" id="JACICA010000002">
    <property type="protein sequence ID" value="MBB3702085.1"/>
    <property type="molecule type" value="Genomic_DNA"/>
</dbReference>
<evidence type="ECO:0000256" key="7">
    <source>
        <dbReference type="ARBA" id="ARBA00023004"/>
    </source>
</evidence>
<keyword evidence="5" id="KW-0671">Queuosine biosynthesis</keyword>
<dbReference type="GO" id="GO:0008616">
    <property type="term" value="P:tRNA queuosine(34) biosynthetic process"/>
    <property type="evidence" value="ECO:0007669"/>
    <property type="project" value="UniProtKB-KW"/>
</dbReference>
<dbReference type="InterPro" id="IPR017896">
    <property type="entry name" value="4Fe4S_Fe-S-bd"/>
</dbReference>
<organism evidence="10 11">
    <name type="scientific">Alloprevotella rava</name>
    <dbReference type="NCBI Taxonomy" id="671218"/>
    <lineage>
        <taxon>Bacteria</taxon>
        <taxon>Pseudomonadati</taxon>
        <taxon>Bacteroidota</taxon>
        <taxon>Bacteroidia</taxon>
        <taxon>Bacteroidales</taxon>
        <taxon>Prevotellaceae</taxon>
        <taxon>Alloprevotella</taxon>
    </lineage>
</organism>
<dbReference type="GO" id="GO:0046872">
    <property type="term" value="F:metal ion binding"/>
    <property type="evidence" value="ECO:0007669"/>
    <property type="project" value="UniProtKB-KW"/>
</dbReference>
<reference evidence="10 11" key="1">
    <citation type="submission" date="2020-08" db="EMBL/GenBank/DDBJ databases">
        <title>Genomic Encyclopedia of Type Strains, Phase IV (KMG-IV): sequencing the most valuable type-strain genomes for metagenomic binning, comparative biology and taxonomic classification.</title>
        <authorList>
            <person name="Goeker M."/>
        </authorList>
    </citation>
    <scope>NUCLEOTIDE SEQUENCE [LARGE SCALE GENOMIC DNA]</scope>
    <source>
        <strain evidence="10 11">DSM 22548</strain>
    </source>
</reference>
<evidence type="ECO:0000313" key="10">
    <source>
        <dbReference type="EMBL" id="MBB3702085.1"/>
    </source>
</evidence>
<dbReference type="PANTHER" id="PTHR30002">
    <property type="entry name" value="EPOXYQUEUOSINE REDUCTASE"/>
    <property type="match status" value="1"/>
</dbReference>
<evidence type="ECO:0000256" key="6">
    <source>
        <dbReference type="ARBA" id="ARBA00023002"/>
    </source>
</evidence>
<dbReference type="PROSITE" id="PS51379">
    <property type="entry name" value="4FE4S_FER_2"/>
    <property type="match status" value="1"/>
</dbReference>
<dbReference type="Gene3D" id="3.30.70.20">
    <property type="match status" value="1"/>
</dbReference>
<gene>
    <name evidence="10" type="ORF">FHS60_000538</name>
</gene>
<dbReference type="AlphaFoldDB" id="A0A7W5Y107"/>
<protein>
    <submittedName>
        <fullName evidence="10">Epoxyqueuosine reductase</fullName>
        <ecNumber evidence="10">1.17.99.6</ecNumber>
    </submittedName>
</protein>
<evidence type="ECO:0000256" key="8">
    <source>
        <dbReference type="ARBA" id="ARBA00023014"/>
    </source>
</evidence>
<evidence type="ECO:0000256" key="3">
    <source>
        <dbReference type="ARBA" id="ARBA00022694"/>
    </source>
</evidence>
<keyword evidence="3" id="KW-0819">tRNA processing</keyword>
<dbReference type="Proteomes" id="UP000541425">
    <property type="component" value="Unassembled WGS sequence"/>
</dbReference>
<keyword evidence="8" id="KW-0411">Iron-sulfur</keyword>
<dbReference type="InterPro" id="IPR017900">
    <property type="entry name" value="4Fe4S_Fe_S_CS"/>
</dbReference>
<keyword evidence="4" id="KW-0479">Metal-binding</keyword>
<accession>A0A7W5Y107</accession>
<keyword evidence="6 10" id="KW-0560">Oxidoreductase</keyword>
<name>A0A7W5Y107_9BACT</name>
<feature type="domain" description="4Fe-4S ferredoxin-type" evidence="9">
    <location>
        <begin position="182"/>
        <end position="215"/>
    </location>
</feature>
<dbReference type="GO" id="GO:0051539">
    <property type="term" value="F:4 iron, 4 sulfur cluster binding"/>
    <property type="evidence" value="ECO:0007669"/>
    <property type="project" value="UniProtKB-KW"/>
</dbReference>
<evidence type="ECO:0000256" key="2">
    <source>
        <dbReference type="ARBA" id="ARBA00022490"/>
    </source>
</evidence>
<dbReference type="SUPFAM" id="SSF46548">
    <property type="entry name" value="alpha-helical ferredoxin"/>
    <property type="match status" value="1"/>
</dbReference>
<dbReference type="InterPro" id="IPR004453">
    <property type="entry name" value="QueG"/>
</dbReference>
<keyword evidence="2" id="KW-0963">Cytoplasm</keyword>